<proteinExistence type="predicted"/>
<dbReference type="AlphaFoldDB" id="A0A4U6S2E1"/>
<dbReference type="EMBL" id="SZZP01000007">
    <property type="protein sequence ID" value="TKV81181.1"/>
    <property type="molecule type" value="Genomic_DNA"/>
</dbReference>
<keyword evidence="1" id="KW-0472">Membrane</keyword>
<accession>A0A4U6S2E1</accession>
<sequence>MNHTFHAADRTTHRKIVVLAAVAGIAVTIGGLHGRSISGINSLRPKTTVHLSLAPDDLNPVAVSDLR</sequence>
<feature type="transmembrane region" description="Helical" evidence="1">
    <location>
        <begin position="16"/>
        <end position="34"/>
    </location>
</feature>
<evidence type="ECO:0000256" key="1">
    <source>
        <dbReference type="SAM" id="Phobius"/>
    </source>
</evidence>
<keyword evidence="1" id="KW-1133">Transmembrane helix</keyword>
<gene>
    <name evidence="2" type="ORF">FDV58_13715</name>
</gene>
<comment type="caution">
    <text evidence="2">The sequence shown here is derived from an EMBL/GenBank/DDBJ whole genome shotgun (WGS) entry which is preliminary data.</text>
</comment>
<keyword evidence="1" id="KW-0812">Transmembrane</keyword>
<dbReference type="Proteomes" id="UP000305095">
    <property type="component" value="Unassembled WGS sequence"/>
</dbReference>
<protein>
    <submittedName>
        <fullName evidence="2">Uncharacterized protein</fullName>
    </submittedName>
</protein>
<reference evidence="2 3" key="1">
    <citation type="submission" date="2019-05" db="EMBL/GenBank/DDBJ databases">
        <title>Draft Genome of Bradyrhizobium elkanii strain SEMIA 938, Used in Commercial Inoculants for Lupinus spp. in Brazil.</title>
        <authorList>
            <person name="Hungria M."/>
            <person name="Delamuta J.R.M."/>
            <person name="Ribeiro R.A."/>
            <person name="Nogueira M.A."/>
        </authorList>
    </citation>
    <scope>NUCLEOTIDE SEQUENCE [LARGE SCALE GENOMIC DNA]</scope>
    <source>
        <strain evidence="2 3">Semia 938</strain>
    </source>
</reference>
<evidence type="ECO:0000313" key="2">
    <source>
        <dbReference type="EMBL" id="TKV81181.1"/>
    </source>
</evidence>
<organism evidence="2 3">
    <name type="scientific">Bradyrhizobium elkanii</name>
    <dbReference type="NCBI Taxonomy" id="29448"/>
    <lineage>
        <taxon>Bacteria</taxon>
        <taxon>Pseudomonadati</taxon>
        <taxon>Pseudomonadota</taxon>
        <taxon>Alphaproteobacteria</taxon>
        <taxon>Hyphomicrobiales</taxon>
        <taxon>Nitrobacteraceae</taxon>
        <taxon>Bradyrhizobium</taxon>
    </lineage>
</organism>
<evidence type="ECO:0000313" key="3">
    <source>
        <dbReference type="Proteomes" id="UP000305095"/>
    </source>
</evidence>
<dbReference type="RefSeq" id="WP_137478698.1">
    <property type="nucleotide sequence ID" value="NZ_SZZP01000007.1"/>
</dbReference>
<name>A0A4U6S2E1_BRAEL</name>